<evidence type="ECO:0000256" key="1">
    <source>
        <dbReference type="SAM" id="Coils"/>
    </source>
</evidence>
<dbReference type="InParanoid" id="C3YAU8"/>
<sequence length="554" mass="62754">MSALNLLVLLATLFLVSAGWVLADNLEKTPVDELRERGFQVTDGCVNHKHGDQWASTTKGLNCACSRGRSLCYPVTCLPDTRLAVFKGRWDCVFDDDDEYDKHSADPLPDPKAGLTQETRMDAQHTKTGNASPRTGITGLDVFSALFAVVGDIADNFDQTEAQLQEIKDKLEELDQQINQLSSQISNLHAAVEAGNQWVAGVILYGRYEQRLRFLLHYLNARLSVDDNGQFQPDSRAQEWADEVLGLSSDGVEEILFHLHDMMMGTSGLFGGRSLFLIYEARMEAASNRYWNQVHDFLEYVVSLEVSGYAAKRTALHIKGRSSKTADILDVGRERIRQQGAYLDPFVKEWPTGTYGLPMTNTGCPAFADVTWHEGQRFQDQDGASLSSWSSGLHFPSNTYYGGHMIQKFCMKTFSYEGSGNWPRGSYCIFQKWSCPSGFQTGSVYWDDEDNGNDNTVSGSYPDGVYNTNTRIYFCCRSDGNRRTPILLPSRRPFYLFRQSSYGCQEVLNMRVTEEYYLWDDENSYNDDTNWGSHPYDSGDGRNHKLWYCYYQPN</sequence>
<feature type="domain" description="Apextrin C-terminal" evidence="3">
    <location>
        <begin position="350"/>
        <end position="551"/>
    </location>
</feature>
<keyword evidence="1" id="KW-0175">Coiled coil</keyword>
<dbReference type="eggNOG" id="ENOG502S19H">
    <property type="taxonomic scope" value="Eukaryota"/>
</dbReference>
<dbReference type="PANTHER" id="PTHR19324:SF33">
    <property type="entry name" value="MUCIN-5AC"/>
    <property type="match status" value="1"/>
</dbReference>
<dbReference type="PANTHER" id="PTHR19324">
    <property type="entry name" value="PERFORIN-LIKE PROTEIN 1"/>
    <property type="match status" value="1"/>
</dbReference>
<reference evidence="4" key="1">
    <citation type="journal article" date="2008" name="Nature">
        <title>The amphioxus genome and the evolution of the chordate karyotype.</title>
        <authorList>
            <consortium name="US DOE Joint Genome Institute (JGI-PGF)"/>
            <person name="Putnam N.H."/>
            <person name="Butts T."/>
            <person name="Ferrier D.E.K."/>
            <person name="Furlong R.F."/>
            <person name="Hellsten U."/>
            <person name="Kawashima T."/>
            <person name="Robinson-Rechavi M."/>
            <person name="Shoguchi E."/>
            <person name="Terry A."/>
            <person name="Yu J.-K."/>
            <person name="Benito-Gutierrez E.L."/>
            <person name="Dubchak I."/>
            <person name="Garcia-Fernandez J."/>
            <person name="Gibson-Brown J.J."/>
            <person name="Grigoriev I.V."/>
            <person name="Horton A.C."/>
            <person name="de Jong P.J."/>
            <person name="Jurka J."/>
            <person name="Kapitonov V.V."/>
            <person name="Kohara Y."/>
            <person name="Kuroki Y."/>
            <person name="Lindquist E."/>
            <person name="Lucas S."/>
            <person name="Osoegawa K."/>
            <person name="Pennacchio L.A."/>
            <person name="Salamov A.A."/>
            <person name="Satou Y."/>
            <person name="Sauka-Spengler T."/>
            <person name="Schmutz J."/>
            <person name="Shin-I T."/>
            <person name="Toyoda A."/>
            <person name="Bronner-Fraser M."/>
            <person name="Fujiyama A."/>
            <person name="Holland L.Z."/>
            <person name="Holland P.W.H."/>
            <person name="Satoh N."/>
            <person name="Rokhsar D.S."/>
        </authorList>
    </citation>
    <scope>NUCLEOTIDE SEQUENCE [LARGE SCALE GENOMIC DNA]</scope>
    <source>
        <strain evidence="4">S238N-H82</strain>
        <tissue evidence="4">Testes</tissue>
    </source>
</reference>
<feature type="signal peptide" evidence="2">
    <location>
        <begin position="1"/>
        <end position="23"/>
    </location>
</feature>
<proteinExistence type="predicted"/>
<keyword evidence="2" id="KW-0732">Signal</keyword>
<accession>C3YAU8</accession>
<feature type="coiled-coil region" evidence="1">
    <location>
        <begin position="154"/>
        <end position="191"/>
    </location>
</feature>
<dbReference type="Gene3D" id="1.20.5.300">
    <property type="match status" value="1"/>
</dbReference>
<dbReference type="EMBL" id="GG666495">
    <property type="protein sequence ID" value="EEN62549.1"/>
    <property type="molecule type" value="Genomic_DNA"/>
</dbReference>
<evidence type="ECO:0000313" key="4">
    <source>
        <dbReference type="EMBL" id="EEN62549.1"/>
    </source>
</evidence>
<evidence type="ECO:0000259" key="3">
    <source>
        <dbReference type="Pfam" id="PF16977"/>
    </source>
</evidence>
<organism>
    <name type="scientific">Branchiostoma floridae</name>
    <name type="common">Florida lancelet</name>
    <name type="synonym">Amphioxus</name>
    <dbReference type="NCBI Taxonomy" id="7739"/>
    <lineage>
        <taxon>Eukaryota</taxon>
        <taxon>Metazoa</taxon>
        <taxon>Chordata</taxon>
        <taxon>Cephalochordata</taxon>
        <taxon>Leptocardii</taxon>
        <taxon>Amphioxiformes</taxon>
        <taxon>Branchiostomatidae</taxon>
        <taxon>Branchiostoma</taxon>
    </lineage>
</organism>
<feature type="chain" id="PRO_5002934944" description="Apextrin C-terminal domain-containing protein" evidence="2">
    <location>
        <begin position="24"/>
        <end position="554"/>
    </location>
</feature>
<evidence type="ECO:0000256" key="2">
    <source>
        <dbReference type="SAM" id="SignalP"/>
    </source>
</evidence>
<protein>
    <recommendedName>
        <fullName evidence="3">Apextrin C-terminal domain-containing protein</fullName>
    </recommendedName>
</protein>
<gene>
    <name evidence="4" type="ORF">BRAFLDRAFT_102545</name>
</gene>
<dbReference type="AlphaFoldDB" id="C3YAU8"/>
<dbReference type="Pfam" id="PF16977">
    <property type="entry name" value="ApeC"/>
    <property type="match status" value="1"/>
</dbReference>
<name>C3YAU8_BRAFL</name>
<dbReference type="InterPro" id="IPR031569">
    <property type="entry name" value="ApeC"/>
</dbReference>